<dbReference type="PANTHER" id="PTHR35145:SF1">
    <property type="entry name" value="CYTOPLASMIC PROTEIN"/>
    <property type="match status" value="1"/>
</dbReference>
<dbReference type="InterPro" id="IPR007351">
    <property type="entry name" value="YjbR"/>
</dbReference>
<dbReference type="AlphaFoldDB" id="A0AA42JYK8"/>
<evidence type="ECO:0000313" key="3">
    <source>
        <dbReference type="Proteomes" id="UP001156701"/>
    </source>
</evidence>
<dbReference type="Proteomes" id="UP001176478">
    <property type="component" value="Unassembled WGS sequence"/>
</dbReference>
<dbReference type="Gene3D" id="3.90.1150.30">
    <property type="match status" value="1"/>
</dbReference>
<dbReference type="PANTHER" id="PTHR35145">
    <property type="entry name" value="CYTOPLASMIC PROTEIN-RELATED"/>
    <property type="match status" value="1"/>
</dbReference>
<comment type="caution">
    <text evidence="1">The sequence shown here is derived from an EMBL/GenBank/DDBJ whole genome shotgun (WGS) entry which is preliminary data.</text>
</comment>
<name>A0AA42JYK8_9GAMM</name>
<proteinExistence type="predicted"/>
<dbReference type="EMBL" id="JAUQTG010000001">
    <property type="protein sequence ID" value="MDO7854847.1"/>
    <property type="molecule type" value="Genomic_DNA"/>
</dbReference>
<dbReference type="GO" id="GO:0003677">
    <property type="term" value="F:DNA binding"/>
    <property type="evidence" value="ECO:0007669"/>
    <property type="project" value="UniProtKB-KW"/>
</dbReference>
<evidence type="ECO:0000313" key="4">
    <source>
        <dbReference type="Proteomes" id="UP001176478"/>
    </source>
</evidence>
<dbReference type="SUPFAM" id="SSF142906">
    <property type="entry name" value="YjbR-like"/>
    <property type="match status" value="1"/>
</dbReference>
<protein>
    <submittedName>
        <fullName evidence="1">MmcQ/YjbR family DNA-binding protein</fullName>
    </submittedName>
</protein>
<dbReference type="EMBL" id="JARRYG010000003">
    <property type="protein sequence ID" value="MDG4695509.1"/>
    <property type="molecule type" value="Genomic_DNA"/>
</dbReference>
<evidence type="ECO:0000313" key="1">
    <source>
        <dbReference type="EMBL" id="MDG4695509.1"/>
    </source>
</evidence>
<keyword evidence="4" id="KW-1185">Reference proteome</keyword>
<keyword evidence="1" id="KW-0238">DNA-binding</keyword>
<dbReference type="InterPro" id="IPR038056">
    <property type="entry name" value="YjbR-like_sf"/>
</dbReference>
<dbReference type="RefSeq" id="WP_042844222.1">
    <property type="nucleotide sequence ID" value="NZ_JARRYG010000003.1"/>
</dbReference>
<gene>
    <name evidence="1" type="ORF">P7V44_04565</name>
    <name evidence="2" type="ORF">Q5E86_00315</name>
</gene>
<accession>A0AA42JYK8</accession>
<evidence type="ECO:0000313" key="2">
    <source>
        <dbReference type="EMBL" id="MDO7854847.1"/>
    </source>
</evidence>
<dbReference type="InterPro" id="IPR058532">
    <property type="entry name" value="YjbR/MT2646/Rv2570-like"/>
</dbReference>
<dbReference type="Proteomes" id="UP001156701">
    <property type="component" value="Unassembled WGS sequence"/>
</dbReference>
<reference evidence="2" key="2">
    <citation type="submission" date="2023-07" db="EMBL/GenBank/DDBJ databases">
        <authorList>
            <person name="Yang W."/>
            <person name="Chen J."/>
            <person name="Ji P."/>
            <person name="Hu F."/>
        </authorList>
    </citation>
    <scope>NUCLEOTIDE SEQUENCE</scope>
    <source>
        <strain evidence="2">CRE-138-0111</strain>
    </source>
</reference>
<reference evidence="2" key="3">
    <citation type="journal article" date="2024" name="Int. J. Antimicrob. Agents">
        <title>Identification of a novel Providencia species showing multi-drug-resistant in three patients with hospital-acquired infection.</title>
        <authorList>
            <person name="Yang W."/>
            <person name="Chen J."/>
            <person name="Yang F."/>
            <person name="Ji P."/>
            <person name="Shen S."/>
            <person name="Yin D."/>
            <person name="Hu F."/>
        </authorList>
    </citation>
    <scope>NUCLEOTIDE SEQUENCE</scope>
    <source>
        <strain evidence="2">CRE-138-0111</strain>
    </source>
</reference>
<dbReference type="Pfam" id="PF04237">
    <property type="entry name" value="YjbR"/>
    <property type="match status" value="1"/>
</dbReference>
<sequence length="119" mass="13798">MKRDEVIDYIQSHYGVAPEHPWAKLPKYLVFRHTNNSKWFAVMMSIPANKLYEGGGGKIIDIINLKAAPELVGSLRLNKGVYPAYHMNKEHWVTVHLNSDFNKHELTLLIDESYKLTYK</sequence>
<reference evidence="1" key="1">
    <citation type="submission" date="2023-03" db="EMBL/GenBank/DDBJ databases">
        <title>a new species belonging to Providencia genus.</title>
        <authorList>
            <person name="Yang W."/>
            <person name="Hu F."/>
            <person name="Shen S."/>
            <person name="Ding L."/>
            <person name="Yin D."/>
        </authorList>
    </citation>
    <scope>NUCLEOTIDE SEQUENCE</scope>
    <source>
        <strain evidence="1">CRE-3FA-0001</strain>
    </source>
</reference>
<organism evidence="1 3">
    <name type="scientific">Providencia huashanensis</name>
    <dbReference type="NCBI Taxonomy" id="3037798"/>
    <lineage>
        <taxon>Bacteria</taxon>
        <taxon>Pseudomonadati</taxon>
        <taxon>Pseudomonadota</taxon>
        <taxon>Gammaproteobacteria</taxon>
        <taxon>Enterobacterales</taxon>
        <taxon>Morganellaceae</taxon>
        <taxon>Providencia</taxon>
    </lineage>
</organism>